<evidence type="ECO:0000313" key="3">
    <source>
        <dbReference type="Proteomes" id="UP000548304"/>
    </source>
</evidence>
<feature type="region of interest" description="Disordered" evidence="1">
    <location>
        <begin position="1"/>
        <end position="37"/>
    </location>
</feature>
<comment type="caution">
    <text evidence="2">The sequence shown here is derived from an EMBL/GenBank/DDBJ whole genome shotgun (WGS) entry which is preliminary data.</text>
</comment>
<proteinExistence type="predicted"/>
<dbReference type="EMBL" id="JACBYW010000006">
    <property type="protein sequence ID" value="NYH80153.1"/>
    <property type="molecule type" value="Genomic_DNA"/>
</dbReference>
<protein>
    <submittedName>
        <fullName evidence="2">Uncharacterized protein</fullName>
    </submittedName>
</protein>
<feature type="compositionally biased region" description="Basic and acidic residues" evidence="1">
    <location>
        <begin position="17"/>
        <end position="37"/>
    </location>
</feature>
<evidence type="ECO:0000313" key="2">
    <source>
        <dbReference type="EMBL" id="NYH80153.1"/>
    </source>
</evidence>
<reference evidence="2 3" key="1">
    <citation type="submission" date="2020-07" db="EMBL/GenBank/DDBJ databases">
        <title>Genomic Encyclopedia of Type Strains, Phase III (KMG-III): the genomes of soil and plant-associated and newly described type strains.</title>
        <authorList>
            <person name="Whitman W."/>
        </authorList>
    </citation>
    <scope>NUCLEOTIDE SEQUENCE [LARGE SCALE GENOMIC DNA]</scope>
    <source>
        <strain evidence="2 3">CECT 8576</strain>
    </source>
</reference>
<keyword evidence="3" id="KW-1185">Reference proteome</keyword>
<dbReference type="RefSeq" id="WP_179536499.1">
    <property type="nucleotide sequence ID" value="NZ_JACBYW010000006.1"/>
</dbReference>
<name>A0A852ZDT6_9ACTN</name>
<accession>A0A852ZDT6</accession>
<dbReference type="AlphaFoldDB" id="A0A852ZDT6"/>
<sequence length="70" mass="7667">MPRGRFTPGDFTPGDRTWQHREDRSPTGREGVDTPRNTDGKLMALIAVLAPLSVVFGLEELWPAFVAASA</sequence>
<gene>
    <name evidence="2" type="ORF">FHR84_003502</name>
</gene>
<dbReference type="Proteomes" id="UP000548304">
    <property type="component" value="Unassembled WGS sequence"/>
</dbReference>
<organism evidence="2 3">
    <name type="scientific">Actinopolyspora biskrensis</name>
    <dbReference type="NCBI Taxonomy" id="1470178"/>
    <lineage>
        <taxon>Bacteria</taxon>
        <taxon>Bacillati</taxon>
        <taxon>Actinomycetota</taxon>
        <taxon>Actinomycetes</taxon>
        <taxon>Actinopolysporales</taxon>
        <taxon>Actinopolysporaceae</taxon>
        <taxon>Actinopolyspora</taxon>
    </lineage>
</organism>
<evidence type="ECO:0000256" key="1">
    <source>
        <dbReference type="SAM" id="MobiDB-lite"/>
    </source>
</evidence>